<proteinExistence type="predicted"/>
<evidence type="ECO:0000313" key="2">
    <source>
        <dbReference type="EMBL" id="SFV33141.1"/>
    </source>
</evidence>
<protein>
    <submittedName>
        <fullName evidence="2">Putative phage tail protein</fullName>
    </submittedName>
</protein>
<keyword evidence="3" id="KW-1185">Reference proteome</keyword>
<name>A0A1I7NEQ4_9HYPH</name>
<feature type="domain" description="Tip attachment protein J" evidence="1">
    <location>
        <begin position="314"/>
        <end position="465"/>
    </location>
</feature>
<dbReference type="STRING" id="429728.SAMN05216456_1899"/>
<dbReference type="RefSeq" id="WP_092423587.1">
    <property type="nucleotide sequence ID" value="NZ_FPCK01000001.1"/>
</dbReference>
<reference evidence="2 3" key="1">
    <citation type="submission" date="2016-10" db="EMBL/GenBank/DDBJ databases">
        <authorList>
            <person name="de Groot N.N."/>
        </authorList>
    </citation>
    <scope>NUCLEOTIDE SEQUENCE [LARGE SCALE GENOMIC DNA]</scope>
    <source>
        <strain evidence="2 3">IPL20</strain>
    </source>
</reference>
<dbReference type="OrthoDB" id="7822067at2"/>
<organism evidence="2 3">
    <name type="scientific">Devosia crocina</name>
    <dbReference type="NCBI Taxonomy" id="429728"/>
    <lineage>
        <taxon>Bacteria</taxon>
        <taxon>Pseudomonadati</taxon>
        <taxon>Pseudomonadota</taxon>
        <taxon>Alphaproteobacteria</taxon>
        <taxon>Hyphomicrobiales</taxon>
        <taxon>Devosiaceae</taxon>
        <taxon>Devosia</taxon>
    </lineage>
</organism>
<accession>A0A1I7NEQ4</accession>
<dbReference type="EMBL" id="FPCK01000001">
    <property type="protein sequence ID" value="SFV33141.1"/>
    <property type="molecule type" value="Genomic_DNA"/>
</dbReference>
<dbReference type="InterPro" id="IPR032876">
    <property type="entry name" value="J_dom"/>
</dbReference>
<dbReference type="AlphaFoldDB" id="A0A1I7NEQ4"/>
<evidence type="ECO:0000259" key="1">
    <source>
        <dbReference type="Pfam" id="PF13550"/>
    </source>
</evidence>
<evidence type="ECO:0000313" key="3">
    <source>
        <dbReference type="Proteomes" id="UP000199074"/>
    </source>
</evidence>
<gene>
    <name evidence="2" type="ORF">SAMN05216456_1899</name>
</gene>
<dbReference type="Proteomes" id="UP000199074">
    <property type="component" value="Unassembled WGS sequence"/>
</dbReference>
<sequence>MTVFTAIGAAIFGAGTFLAGLTAAGLQIAAGLAVSLIAKAIQGQPEPPKFGVQGKLQAGDNVPRSINFGFNCTAGSLVWHGTFGQGGTMSARVIAIGDLPIRELLYPIVEGIDCTLLKSEAHGEYGWPVEQYRKDGRDHLWVRFYDGTQTTADPHLVAAFSGNAERPYGADRVGRGIPYVIVYARAPERNDEGDKPLFQGVPNLKFVSIGTRLYNPAEDSSVGGNGPHRWNEPATWGGNGDFSPVVQLYNLLRGVRDSVSGQWLYGMQNVSAARLPVQNWIAAIGAAQASIPGIAGPEPTYRSGGEMQVGAQVATAVEALLTAANARLVENGGVYTVFVGPPGEPVMAFTDGDVLSSEEQSFTPFFALADTINGLDATYPNPGEGWNAKKAPPILRPDLEARDGNRRLMTSVSFDMVPYPGQVQRLMNWAFAEALRARRHTLVMGPEFRRVEPGDVLAWTSSRNGYIGKLFRVDGAVYKSNLDVILDLTEVDPSDYDWGAGDYRPVIDGPLVVVGPLPMLMTGWEVFPAVLYDDQGRPRRPAIEVRYARNLPDVRAVRVQVFLAGGVLPIFDGEAPYGAPFSAILNGQFLPNTSYEVRGIFVRMGEGSGQWSDLLPVTTPDIRLSDFDLYGEVIGFDQLKPDILEYHDWVDEGVEFALTSARDLLDKVRQIERLTTGLDLSSYDRIQTTKQEIRLGDGRVTAAFQSAITVATGPDSALAQQIVSVSTELAGKASSSAVDALISTVSQQGDTINAQGQRVSSVEAALPGKANQSALNALTSTVTQQGSTLTAQGQAITSVQSSLGSKADASAVQALTTRVSNAEGTISSQADLVTDLASTVNGATANARMRVGVYNGPLGINSRLAFEARVNTTSSAVWRVAGFYLDVNASLARAVLAVDQFAVTPSIGSTAAFAPFIVQGGAVYMNRALIRDLTAENITADKLDARQVIINGTAVTEILGQSAVTRGSIGLQDGQHIPGSNYQLTVSAWAENRSTDNDRYNAVWMNMDIVNTAGSSADIEVKIFGSFGVVAERRWLVPPGTNNTSFLAIDRRPNATVEYRVEVVIFRGQSQVILEKRRILIMAMQK</sequence>
<dbReference type="Pfam" id="PF13550">
    <property type="entry name" value="Phage-tail_3"/>
    <property type="match status" value="1"/>
</dbReference>